<evidence type="ECO:0000256" key="15">
    <source>
        <dbReference type="ARBA" id="ARBA00023136"/>
    </source>
</evidence>
<dbReference type="EC" id="2.7.7.41" evidence="6"/>
<keyword evidence="14" id="KW-0443">Lipid metabolism</keyword>
<evidence type="ECO:0000256" key="21">
    <source>
        <dbReference type="ARBA" id="ARBA00032396"/>
    </source>
</evidence>
<evidence type="ECO:0000313" key="25">
    <source>
        <dbReference type="EMBL" id="UOF89388.1"/>
    </source>
</evidence>
<comment type="catalytic activity">
    <reaction evidence="1">
        <text>a 1,2-diacyl-sn-glycero-3-phosphate + CTP + H(+) = a CDP-1,2-diacyl-sn-glycerol + diphosphate</text>
        <dbReference type="Rhea" id="RHEA:16229"/>
        <dbReference type="ChEBI" id="CHEBI:15378"/>
        <dbReference type="ChEBI" id="CHEBI:33019"/>
        <dbReference type="ChEBI" id="CHEBI:37563"/>
        <dbReference type="ChEBI" id="CHEBI:58332"/>
        <dbReference type="ChEBI" id="CHEBI:58608"/>
        <dbReference type="EC" id="2.7.7.41"/>
    </reaction>
</comment>
<comment type="subcellular location">
    <subcellularLocation>
        <location evidence="2">Cell membrane</location>
        <topology evidence="2">Multi-pass membrane protein</topology>
    </subcellularLocation>
</comment>
<evidence type="ECO:0000313" key="26">
    <source>
        <dbReference type="Proteomes" id="UP000830167"/>
    </source>
</evidence>
<feature type="transmembrane region" description="Helical" evidence="24">
    <location>
        <begin position="6"/>
        <end position="35"/>
    </location>
</feature>
<evidence type="ECO:0000256" key="11">
    <source>
        <dbReference type="ARBA" id="ARBA00022692"/>
    </source>
</evidence>
<proteinExistence type="inferred from homology"/>
<dbReference type="PANTHER" id="PTHR46382:SF1">
    <property type="entry name" value="PHOSPHATIDATE CYTIDYLYLTRANSFERASE"/>
    <property type="match status" value="1"/>
</dbReference>
<keyword evidence="8" id="KW-1003">Cell membrane</keyword>
<gene>
    <name evidence="25" type="ORF">LSG31_15980</name>
</gene>
<keyword evidence="17" id="KW-1208">Phospholipid metabolism</keyword>
<dbReference type="RefSeq" id="WP_347436075.1">
    <property type="nucleotide sequence ID" value="NZ_CP089291.1"/>
</dbReference>
<accession>A0ABY4CJQ5</accession>
<evidence type="ECO:0000256" key="5">
    <source>
        <dbReference type="ARBA" id="ARBA00010185"/>
    </source>
</evidence>
<evidence type="ECO:0000256" key="2">
    <source>
        <dbReference type="ARBA" id="ARBA00004651"/>
    </source>
</evidence>
<evidence type="ECO:0000256" key="9">
    <source>
        <dbReference type="ARBA" id="ARBA00022516"/>
    </source>
</evidence>
<evidence type="ECO:0000256" key="17">
    <source>
        <dbReference type="ARBA" id="ARBA00023264"/>
    </source>
</evidence>
<feature type="transmembrane region" description="Helical" evidence="24">
    <location>
        <begin position="129"/>
        <end position="152"/>
    </location>
</feature>
<feature type="transmembrane region" description="Helical" evidence="24">
    <location>
        <begin position="47"/>
        <end position="65"/>
    </location>
</feature>
<sequence>MRQRMITGILGAAVFLFFFWRGGLAFSLFITLLSIVSFHELLSMKRIHFLTFPALLGFLLLAFFIPGQQLLFLPSIGYGVLVYIYGCVTLAWSVIRKNAFTFLDAAFCTFSFSYLSFGFERALAIRSGAFGTEFFVLFLLVIWATDTGAYFVGRTVGGRKLWPEISPNKTISGSLGGIVTAVLISILYVSFVLQSLSIPVISVALFACMVSICGQMGDLVESAVKRYFGVKDSGNILPGHGGALDRFDSFVYAAPLAFWYIHTFWL</sequence>
<evidence type="ECO:0000256" key="8">
    <source>
        <dbReference type="ARBA" id="ARBA00022475"/>
    </source>
</evidence>
<feature type="transmembrane region" description="Helical" evidence="24">
    <location>
        <begin position="197"/>
        <end position="217"/>
    </location>
</feature>
<evidence type="ECO:0000256" key="23">
    <source>
        <dbReference type="ARBA" id="ARBA00033406"/>
    </source>
</evidence>
<evidence type="ECO:0000256" key="20">
    <source>
        <dbReference type="ARBA" id="ARBA00032253"/>
    </source>
</evidence>
<keyword evidence="26" id="KW-1185">Reference proteome</keyword>
<reference evidence="25" key="1">
    <citation type="submission" date="2021-12" db="EMBL/GenBank/DDBJ databases">
        <title>Alicyclobacillaceae gen. nov., sp. nov., isolated from chalcocite enrichment system.</title>
        <authorList>
            <person name="Jiang Z."/>
        </authorList>
    </citation>
    <scope>NUCLEOTIDE SEQUENCE</scope>
    <source>
        <strain evidence="25">MYW30-H2</strain>
    </source>
</reference>
<evidence type="ECO:0000256" key="16">
    <source>
        <dbReference type="ARBA" id="ARBA00023209"/>
    </source>
</evidence>
<feature type="transmembrane region" description="Helical" evidence="24">
    <location>
        <begin position="99"/>
        <end position="117"/>
    </location>
</feature>
<keyword evidence="13 24" id="KW-1133">Transmembrane helix</keyword>
<comment type="pathway">
    <text evidence="3">Phospholipid metabolism; CDP-diacylglycerol biosynthesis; CDP-diacylglycerol from sn-glycerol 3-phosphate: step 3/3.</text>
</comment>
<dbReference type="Proteomes" id="UP000830167">
    <property type="component" value="Chromosome"/>
</dbReference>
<dbReference type="Pfam" id="PF01148">
    <property type="entry name" value="CTP_transf_1"/>
    <property type="match status" value="1"/>
</dbReference>
<evidence type="ECO:0000256" key="4">
    <source>
        <dbReference type="ARBA" id="ARBA00005189"/>
    </source>
</evidence>
<name>A0ABY4CJQ5_9BACL</name>
<comment type="similarity">
    <text evidence="5">Belongs to the CDS family.</text>
</comment>
<protein>
    <recommendedName>
        <fullName evidence="7">Phosphatidate cytidylyltransferase</fullName>
        <ecNumber evidence="6">2.7.7.41</ecNumber>
    </recommendedName>
    <alternativeName>
        <fullName evidence="20">CDP-DAG synthase</fullName>
    </alternativeName>
    <alternativeName>
        <fullName evidence="22">CDP-DG synthase</fullName>
    </alternativeName>
    <alternativeName>
        <fullName evidence="18">CDP-diacylglycerol synthase</fullName>
    </alternativeName>
    <alternativeName>
        <fullName evidence="21">CDP-diglyceride pyrophosphorylase</fullName>
    </alternativeName>
    <alternativeName>
        <fullName evidence="23">CDP-diglyceride synthase</fullName>
    </alternativeName>
    <alternativeName>
        <fullName evidence="19">CTP:phosphatidate cytidylyltransferase</fullName>
    </alternativeName>
</protein>
<dbReference type="GO" id="GO:0016779">
    <property type="term" value="F:nucleotidyltransferase activity"/>
    <property type="evidence" value="ECO:0007669"/>
    <property type="project" value="UniProtKB-KW"/>
</dbReference>
<dbReference type="PANTHER" id="PTHR46382">
    <property type="entry name" value="PHOSPHATIDATE CYTIDYLYLTRANSFERASE"/>
    <property type="match status" value="1"/>
</dbReference>
<evidence type="ECO:0000256" key="1">
    <source>
        <dbReference type="ARBA" id="ARBA00001698"/>
    </source>
</evidence>
<evidence type="ECO:0000256" key="10">
    <source>
        <dbReference type="ARBA" id="ARBA00022679"/>
    </source>
</evidence>
<keyword evidence="9" id="KW-0444">Lipid biosynthesis</keyword>
<evidence type="ECO:0000256" key="14">
    <source>
        <dbReference type="ARBA" id="ARBA00023098"/>
    </source>
</evidence>
<keyword evidence="15 24" id="KW-0472">Membrane</keyword>
<evidence type="ECO:0000256" key="19">
    <source>
        <dbReference type="ARBA" id="ARBA00031825"/>
    </source>
</evidence>
<organism evidence="25 26">
    <name type="scientific">Fodinisporobacter ferrooxydans</name>
    <dbReference type="NCBI Taxonomy" id="2901836"/>
    <lineage>
        <taxon>Bacteria</taxon>
        <taxon>Bacillati</taxon>
        <taxon>Bacillota</taxon>
        <taxon>Bacilli</taxon>
        <taxon>Bacillales</taxon>
        <taxon>Alicyclobacillaceae</taxon>
        <taxon>Fodinisporobacter</taxon>
    </lineage>
</organism>
<dbReference type="EMBL" id="CP089291">
    <property type="protein sequence ID" value="UOF89388.1"/>
    <property type="molecule type" value="Genomic_DNA"/>
</dbReference>
<feature type="transmembrane region" description="Helical" evidence="24">
    <location>
        <begin position="71"/>
        <end position="92"/>
    </location>
</feature>
<keyword evidence="12 25" id="KW-0548">Nucleotidyltransferase</keyword>
<evidence type="ECO:0000256" key="18">
    <source>
        <dbReference type="ARBA" id="ARBA00029893"/>
    </source>
</evidence>
<keyword evidence="11 24" id="KW-0812">Transmembrane</keyword>
<evidence type="ECO:0000256" key="13">
    <source>
        <dbReference type="ARBA" id="ARBA00022989"/>
    </source>
</evidence>
<feature type="transmembrane region" description="Helical" evidence="24">
    <location>
        <begin position="173"/>
        <end position="191"/>
    </location>
</feature>
<comment type="pathway">
    <text evidence="4">Lipid metabolism.</text>
</comment>
<evidence type="ECO:0000256" key="6">
    <source>
        <dbReference type="ARBA" id="ARBA00012487"/>
    </source>
</evidence>
<keyword evidence="16" id="KW-0594">Phospholipid biosynthesis</keyword>
<evidence type="ECO:0000256" key="24">
    <source>
        <dbReference type="SAM" id="Phobius"/>
    </source>
</evidence>
<evidence type="ECO:0000256" key="7">
    <source>
        <dbReference type="ARBA" id="ARBA00019373"/>
    </source>
</evidence>
<keyword evidence="10" id="KW-0808">Transferase</keyword>
<evidence type="ECO:0000256" key="22">
    <source>
        <dbReference type="ARBA" id="ARBA00032743"/>
    </source>
</evidence>
<evidence type="ECO:0000256" key="12">
    <source>
        <dbReference type="ARBA" id="ARBA00022695"/>
    </source>
</evidence>
<evidence type="ECO:0000256" key="3">
    <source>
        <dbReference type="ARBA" id="ARBA00005119"/>
    </source>
</evidence>